<feature type="compositionally biased region" description="Basic and acidic residues" evidence="1">
    <location>
        <begin position="758"/>
        <end position="785"/>
    </location>
</feature>
<feature type="region of interest" description="Disordered" evidence="1">
    <location>
        <begin position="645"/>
        <end position="664"/>
    </location>
</feature>
<feature type="region of interest" description="Disordered" evidence="1">
    <location>
        <begin position="935"/>
        <end position="963"/>
    </location>
</feature>
<organism evidence="3 4">
    <name type="scientific">Umbra pygmaea</name>
    <name type="common">Eastern mudminnow</name>
    <dbReference type="NCBI Taxonomy" id="75934"/>
    <lineage>
        <taxon>Eukaryota</taxon>
        <taxon>Metazoa</taxon>
        <taxon>Chordata</taxon>
        <taxon>Craniata</taxon>
        <taxon>Vertebrata</taxon>
        <taxon>Euteleostomi</taxon>
        <taxon>Actinopterygii</taxon>
        <taxon>Neopterygii</taxon>
        <taxon>Teleostei</taxon>
        <taxon>Protacanthopterygii</taxon>
        <taxon>Esociformes</taxon>
        <taxon>Umbridae</taxon>
        <taxon>Umbra</taxon>
    </lineage>
</organism>
<feature type="region of interest" description="Disordered" evidence="1">
    <location>
        <begin position="137"/>
        <end position="217"/>
    </location>
</feature>
<dbReference type="PANTHER" id="PTHR21616">
    <property type="entry name" value="CENTROSOME SPINDLE POLE ASSOCIATED PROTEIN"/>
    <property type="match status" value="1"/>
</dbReference>
<sequence>MDDLNFILEDQKYQVAKERGCLEEEDPPYMTIKTKTNNVNLGNEKASNWESTQRTLPNPAREENSGLSLQLGTEYEQKKQRLQEELRLDYRRYVAKKKDVHTVEPDPQAQGGSLPIGERRLAKDKLRDERNKEYNLFLKRQSGQNKRNSSNGAQDQAPEPVRRAALYPPPIPEDQHNPQLNHVDHPWDPVPSKRDAATLTDRRTKDQAPRGRRRWVLQRPDDSLERWERRRPRRRGTRRDEYTSEEDIWTEDEELEFLERRRPRRRRAPEYMERGERRVDDTSDRVLRERRVVEPAVVREEDARDRTRKSRSATPKPIPVMPVAMKTVERSRSADNKDKGKFATGLIIGTAEEGVATQRRKERYRQELLEQMAEGRSNRKKEKDLELRVAATGAVDPEKQPDCINLFGAANREYEGRRRDMHYRPGQGLDTLGGNTIPRPHRERLEANTVERGPPERPRVAFPSPPKDHTDPRGQLTGAWWPGAAAAPLNEDFHRSLSSTLAEMVTPRFANLPPPLPPTLTDTYRTPYDEAYYYYGARNPLDPTLPYYGSPGSGVQTMVLPHLPPGMRPLPGHEVTQRHDQHPAAFPEIGLGVGLIGERPKQSKEKVINYQEALRLQIQEKEKQKREEREWSDRYDARVEAESKAYDPWGKGGGGAPLRDDKGNLISDLNRMHRTNEEAYVNPESRNRKQPQPYVGRGGGEGEEVGRTPRGVDRVPSAHRLSGFSQLSQFARGSMFSDHPTPLQLQEQESYKTFLKQQIEEKRKREAEEKERKRLEEEREERMVAEQRVCIQKEFQEEQERKKRKEIEQSTKNKELIRQAEERRREAERKSREEDERESETLRQQILKAETQRIHSPPIPSLQKKLDKNEPPRPPSAATQPSSMTLSERSVSAPHSPPVPARRNQLRATDDKQQGVISELSSLRRKLRSEQRLLEGQLLQRDREDPDTPLPSRHRGHPRGDVFEMARIRAQGLSRRGKSEASAPAQVTMQNFREFNQLKYRDSMSREVVRHVYPDPPGDELSLDLQQQALIREQQRMIRNMRREPEGESRHKPPQSAFSDYLNREAGSPGPVQIDKRSRKLASQEEKRPVRRDFQDGGASPGGQRDIECNLDGQSLSSVTSQNKESPRDHNQRSRLDDLTVPALTSGGILADELDDLSLQSAQFHQDRCVSVETVATEPWLRAGTPDTLKRFGVGQHRREAGY</sequence>
<feature type="region of interest" description="Disordered" evidence="1">
    <location>
        <begin position="33"/>
        <end position="75"/>
    </location>
</feature>
<feature type="domain" description="Centrosome and spindle pole-associated protein 1 C-terminal" evidence="2">
    <location>
        <begin position="989"/>
        <end position="1042"/>
    </location>
</feature>
<dbReference type="InterPro" id="IPR026708">
    <property type="entry name" value="CSPP1"/>
</dbReference>
<feature type="compositionally biased region" description="Basic and acidic residues" evidence="1">
    <location>
        <begin position="794"/>
        <end position="834"/>
    </location>
</feature>
<dbReference type="AlphaFoldDB" id="A0ABD0XCJ9"/>
<keyword evidence="4" id="KW-1185">Reference proteome</keyword>
<name>A0ABD0XCJ9_UMBPY</name>
<reference evidence="3 4" key="1">
    <citation type="submission" date="2024-06" db="EMBL/GenBank/DDBJ databases">
        <authorList>
            <person name="Pan Q."/>
            <person name="Wen M."/>
            <person name="Jouanno E."/>
            <person name="Zahm M."/>
            <person name="Klopp C."/>
            <person name="Cabau C."/>
            <person name="Louis A."/>
            <person name="Berthelot C."/>
            <person name="Parey E."/>
            <person name="Roest Crollius H."/>
            <person name="Montfort J."/>
            <person name="Robinson-Rechavi M."/>
            <person name="Bouchez O."/>
            <person name="Lampietro C."/>
            <person name="Lopez Roques C."/>
            <person name="Donnadieu C."/>
            <person name="Postlethwait J."/>
            <person name="Bobe J."/>
            <person name="Verreycken H."/>
            <person name="Guiguen Y."/>
        </authorList>
    </citation>
    <scope>NUCLEOTIDE SEQUENCE [LARGE SCALE GENOMIC DNA]</scope>
    <source>
        <strain evidence="3">Up_M1</strain>
        <tissue evidence="3">Testis</tissue>
    </source>
</reference>
<protein>
    <recommendedName>
        <fullName evidence="2">Centrosome and spindle pole-associated protein 1 C-terminal domain-containing protein</fullName>
    </recommendedName>
</protein>
<feature type="compositionally biased region" description="Basic and acidic residues" evidence="1">
    <location>
        <begin position="182"/>
        <end position="209"/>
    </location>
</feature>
<feature type="compositionally biased region" description="Polar residues" evidence="1">
    <location>
        <begin position="141"/>
        <end position="154"/>
    </location>
</feature>
<feature type="region of interest" description="Disordered" evidence="1">
    <location>
        <begin position="446"/>
        <end position="475"/>
    </location>
</feature>
<dbReference type="Proteomes" id="UP001557470">
    <property type="component" value="Unassembled WGS sequence"/>
</dbReference>
<evidence type="ECO:0000313" key="4">
    <source>
        <dbReference type="Proteomes" id="UP001557470"/>
    </source>
</evidence>
<feature type="region of interest" description="Disordered" evidence="1">
    <location>
        <begin position="97"/>
        <end position="121"/>
    </location>
</feature>
<gene>
    <name evidence="3" type="ORF">UPYG_G00072910</name>
</gene>
<feature type="compositionally biased region" description="Basic and acidic residues" evidence="1">
    <location>
        <begin position="1125"/>
        <end position="1138"/>
    </location>
</feature>
<dbReference type="EMBL" id="JAGEUA010000002">
    <property type="protein sequence ID" value="KAL1006480.1"/>
    <property type="molecule type" value="Genomic_DNA"/>
</dbReference>
<feature type="compositionally biased region" description="Basic and acidic residues" evidence="1">
    <location>
        <begin position="704"/>
        <end position="713"/>
    </location>
</feature>
<feature type="compositionally biased region" description="Polar residues" evidence="1">
    <location>
        <begin position="1112"/>
        <end position="1124"/>
    </location>
</feature>
<accession>A0ABD0XCJ9</accession>
<feature type="compositionally biased region" description="Basic and acidic residues" evidence="1">
    <location>
        <begin position="1042"/>
        <end position="1051"/>
    </location>
</feature>
<evidence type="ECO:0000256" key="1">
    <source>
        <dbReference type="SAM" id="MobiDB-lite"/>
    </source>
</evidence>
<feature type="compositionally biased region" description="Polar residues" evidence="1">
    <location>
        <begin position="877"/>
        <end position="888"/>
    </location>
</feature>
<dbReference type="Pfam" id="PF24578">
    <property type="entry name" value="CSPP1_C"/>
    <property type="match status" value="1"/>
</dbReference>
<dbReference type="PANTHER" id="PTHR21616:SF2">
    <property type="entry name" value="CENTROSOME AND SPINDLE POLE-ASSOCIATED PROTEIN 1"/>
    <property type="match status" value="1"/>
</dbReference>
<feature type="region of interest" description="Disordered" evidence="1">
    <location>
        <begin position="1042"/>
        <end position="1139"/>
    </location>
</feature>
<feature type="compositionally biased region" description="Polar residues" evidence="1">
    <location>
        <begin position="33"/>
        <end position="56"/>
    </location>
</feature>
<feature type="compositionally biased region" description="Basic and acidic residues" evidence="1">
    <location>
        <begin position="1082"/>
        <end position="1095"/>
    </location>
</feature>
<evidence type="ECO:0000259" key="2">
    <source>
        <dbReference type="Pfam" id="PF24578"/>
    </source>
</evidence>
<feature type="region of interest" description="Disordered" evidence="1">
    <location>
        <begin position="299"/>
        <end position="319"/>
    </location>
</feature>
<evidence type="ECO:0000313" key="3">
    <source>
        <dbReference type="EMBL" id="KAL1006480.1"/>
    </source>
</evidence>
<dbReference type="InterPro" id="IPR058191">
    <property type="entry name" value="CSPP1_C"/>
</dbReference>
<proteinExistence type="predicted"/>
<feature type="region of interest" description="Disordered" evidence="1">
    <location>
        <begin position="677"/>
        <end position="720"/>
    </location>
</feature>
<comment type="caution">
    <text evidence="3">The sequence shown here is derived from an EMBL/GenBank/DDBJ whole genome shotgun (WGS) entry which is preliminary data.</text>
</comment>
<feature type="region of interest" description="Disordered" evidence="1">
    <location>
        <begin position="732"/>
        <end position="915"/>
    </location>
</feature>